<dbReference type="Proteomes" id="UP001150924">
    <property type="component" value="Unassembled WGS sequence"/>
</dbReference>
<proteinExistence type="predicted"/>
<gene>
    <name evidence="2" type="ORF">OV079_16065</name>
</gene>
<dbReference type="InterPro" id="IPR009078">
    <property type="entry name" value="Ferritin-like_SF"/>
</dbReference>
<reference evidence="2" key="1">
    <citation type="submission" date="2022-11" db="EMBL/GenBank/DDBJ databases">
        <title>Minimal conservation of predation-associated metabolite biosynthetic gene clusters underscores biosynthetic potential of Myxococcota including descriptions for ten novel species: Archangium lansinium sp. nov., Myxococcus landrumus sp. nov., Nannocystis bai.</title>
        <authorList>
            <person name="Ahearne A."/>
            <person name="Stevens C."/>
            <person name="Phillips K."/>
        </authorList>
    </citation>
    <scope>NUCLEOTIDE SEQUENCE</scope>
    <source>
        <strain evidence="2">Na p29</strain>
    </source>
</reference>
<organism evidence="2 3">
    <name type="scientific">Nannocystis pusilla</name>
    <dbReference type="NCBI Taxonomy" id="889268"/>
    <lineage>
        <taxon>Bacteria</taxon>
        <taxon>Pseudomonadati</taxon>
        <taxon>Myxococcota</taxon>
        <taxon>Polyangia</taxon>
        <taxon>Nannocystales</taxon>
        <taxon>Nannocystaceae</taxon>
        <taxon>Nannocystis</taxon>
    </lineage>
</organism>
<name>A0A9X3IXJ4_9BACT</name>
<evidence type="ECO:0000313" key="2">
    <source>
        <dbReference type="EMBL" id="MCY1007045.1"/>
    </source>
</evidence>
<evidence type="ECO:0000256" key="1">
    <source>
        <dbReference type="SAM" id="MobiDB-lite"/>
    </source>
</evidence>
<accession>A0A9X3IXJ4</accession>
<feature type="compositionally biased region" description="Low complexity" evidence="1">
    <location>
        <begin position="65"/>
        <end position="96"/>
    </location>
</feature>
<comment type="caution">
    <text evidence="2">The sequence shown here is derived from an EMBL/GenBank/DDBJ whole genome shotgun (WGS) entry which is preliminary data.</text>
</comment>
<evidence type="ECO:0000313" key="3">
    <source>
        <dbReference type="Proteomes" id="UP001150924"/>
    </source>
</evidence>
<dbReference type="AlphaFoldDB" id="A0A9X3IXJ4"/>
<keyword evidence="3" id="KW-1185">Reference proteome</keyword>
<dbReference type="RefSeq" id="WP_267769564.1">
    <property type="nucleotide sequence ID" value="NZ_JAPNKE010000002.1"/>
</dbReference>
<sequence length="346" mass="36472">MLGARRLPLLFASILAEVAASGCGADDPCSYEQVTAIGANRLAPYIEDGNLTLAECQVLCPMMASPAVPDEPSSPSSSTSTTDPTTGDTTSTTTGAVDDDHAPRMTTVLGCAAIPASKSDIRCQYETDCKGGRRPAGLRSEGRGGGDDPVARWFAEVAHLEAASVPAFERLAAELREHHAPAELITAALRATVDEARHADLLGAIAKRLGGRPSPVELAPARSRSLVELALENAVEGCVGETWAALLAAHQARVAEDPEIRACMAEVAADEAAHADLAWAVDAWIAPRLSADERTRVLAARSRAVLALRDPPILDETLERRAGLPTPDLARRLWEALGRELWSSAA</sequence>
<dbReference type="Gene3D" id="1.20.1260.10">
    <property type="match status" value="1"/>
</dbReference>
<dbReference type="CDD" id="cd00657">
    <property type="entry name" value="Ferritin_like"/>
    <property type="match status" value="1"/>
</dbReference>
<dbReference type="EMBL" id="JAPNKE010000002">
    <property type="protein sequence ID" value="MCY1007045.1"/>
    <property type="molecule type" value="Genomic_DNA"/>
</dbReference>
<protein>
    <submittedName>
        <fullName evidence="2">Ferritin-like domain-containing protein</fullName>
    </submittedName>
</protein>
<dbReference type="InterPro" id="IPR012347">
    <property type="entry name" value="Ferritin-like"/>
</dbReference>
<dbReference type="SUPFAM" id="SSF47240">
    <property type="entry name" value="Ferritin-like"/>
    <property type="match status" value="1"/>
</dbReference>
<feature type="region of interest" description="Disordered" evidence="1">
    <location>
        <begin position="65"/>
        <end position="101"/>
    </location>
</feature>